<dbReference type="Proteomes" id="UP000614601">
    <property type="component" value="Unassembled WGS sequence"/>
</dbReference>
<organism evidence="3 4">
    <name type="scientific">Bursaphelenchus okinawaensis</name>
    <dbReference type="NCBI Taxonomy" id="465554"/>
    <lineage>
        <taxon>Eukaryota</taxon>
        <taxon>Metazoa</taxon>
        <taxon>Ecdysozoa</taxon>
        <taxon>Nematoda</taxon>
        <taxon>Chromadorea</taxon>
        <taxon>Rhabditida</taxon>
        <taxon>Tylenchina</taxon>
        <taxon>Tylenchomorpha</taxon>
        <taxon>Aphelenchoidea</taxon>
        <taxon>Aphelenchoididae</taxon>
        <taxon>Bursaphelenchus</taxon>
    </lineage>
</organism>
<proteinExistence type="predicted"/>
<dbReference type="PROSITE" id="PS50948">
    <property type="entry name" value="PAN"/>
    <property type="match status" value="1"/>
</dbReference>
<evidence type="ECO:0000256" key="1">
    <source>
        <dbReference type="SAM" id="MobiDB-lite"/>
    </source>
</evidence>
<accession>A0A811K6Q0</accession>
<evidence type="ECO:0000313" key="3">
    <source>
        <dbReference type="EMBL" id="CAD5211088.1"/>
    </source>
</evidence>
<protein>
    <recommendedName>
        <fullName evidence="2">Apple domain-containing protein</fullName>
    </recommendedName>
</protein>
<name>A0A811K6Q0_9BILA</name>
<reference evidence="3" key="1">
    <citation type="submission" date="2020-09" db="EMBL/GenBank/DDBJ databases">
        <authorList>
            <person name="Kikuchi T."/>
        </authorList>
    </citation>
    <scope>NUCLEOTIDE SEQUENCE</scope>
    <source>
        <strain evidence="3">SH1</strain>
    </source>
</reference>
<feature type="region of interest" description="Disordered" evidence="1">
    <location>
        <begin position="1"/>
        <end position="30"/>
    </location>
</feature>
<keyword evidence="4" id="KW-1185">Reference proteome</keyword>
<gene>
    <name evidence="3" type="ORF">BOKJ2_LOCUS3519</name>
</gene>
<dbReference type="OrthoDB" id="5782698at2759"/>
<evidence type="ECO:0000313" key="4">
    <source>
        <dbReference type="Proteomes" id="UP000614601"/>
    </source>
</evidence>
<dbReference type="AlphaFoldDB" id="A0A811K6Q0"/>
<evidence type="ECO:0000259" key="2">
    <source>
        <dbReference type="PROSITE" id="PS50948"/>
    </source>
</evidence>
<feature type="compositionally biased region" description="Low complexity" evidence="1">
    <location>
        <begin position="7"/>
        <end position="30"/>
    </location>
</feature>
<dbReference type="EMBL" id="CAJFCW020000002">
    <property type="protein sequence ID" value="CAG9092661.1"/>
    <property type="molecule type" value="Genomic_DNA"/>
</dbReference>
<sequence>MFVMCAPSTSTVEEVPSSEESTNYTSENASKTNTLQRSRISTSALDFSTLLRLPRYLQTAMIFCLLITTTVSRSAVTAKCYFFGPGTTISGSDYRREYGITRKECAESCKHDVCCMGFEFVEGQCTLKSKSLNGTITPLPNAFFGLCLDFDDEDRDRFWDHELGGKLLSSKPDISKESCIEFCGYQEDAIIYSWKTHDELDPEGQGHCECLSVLHSIRLSFGSTSGFLV</sequence>
<comment type="caution">
    <text evidence="3">The sequence shown here is derived from an EMBL/GenBank/DDBJ whole genome shotgun (WGS) entry which is preliminary data.</text>
</comment>
<feature type="domain" description="Apple" evidence="2">
    <location>
        <begin position="80"/>
        <end position="147"/>
    </location>
</feature>
<dbReference type="Gene3D" id="3.50.4.10">
    <property type="entry name" value="Hepatocyte Growth Factor"/>
    <property type="match status" value="1"/>
</dbReference>
<dbReference type="Proteomes" id="UP000783686">
    <property type="component" value="Unassembled WGS sequence"/>
</dbReference>
<dbReference type="InterPro" id="IPR003609">
    <property type="entry name" value="Pan_app"/>
</dbReference>
<dbReference type="EMBL" id="CAJFDH010000002">
    <property type="protein sequence ID" value="CAD5211088.1"/>
    <property type="molecule type" value="Genomic_DNA"/>
</dbReference>